<dbReference type="Proteomes" id="UP000236199">
    <property type="component" value="Unassembled WGS sequence"/>
</dbReference>
<reference evidence="1 2" key="1">
    <citation type="submission" date="2013-12" db="EMBL/GenBank/DDBJ databases">
        <title>Comparative genomics of Petrotoga isolates.</title>
        <authorList>
            <person name="Nesbo C.L."/>
            <person name="Charchuk R."/>
            <person name="Chow K."/>
        </authorList>
    </citation>
    <scope>NUCLEOTIDE SEQUENCE [LARGE SCALE GENOMIC DNA]</scope>
    <source>
        <strain evidence="1 2">DSM 10691</strain>
    </source>
</reference>
<keyword evidence="2" id="KW-1185">Reference proteome</keyword>
<organism evidence="1 2">
    <name type="scientific">Petrotoga miotherma DSM 10691</name>
    <dbReference type="NCBI Taxonomy" id="1434326"/>
    <lineage>
        <taxon>Bacteria</taxon>
        <taxon>Thermotogati</taxon>
        <taxon>Thermotogota</taxon>
        <taxon>Thermotogae</taxon>
        <taxon>Petrotogales</taxon>
        <taxon>Petrotogaceae</taxon>
        <taxon>Petrotoga</taxon>
    </lineage>
</organism>
<sequence length="30" mass="3286">MGFKGEALLSLDGWGAGERAAYQKTRSEKK</sequence>
<protein>
    <submittedName>
        <fullName evidence="1">Uncharacterized protein</fullName>
    </submittedName>
</protein>
<name>A0A2K1P810_9BACT</name>
<evidence type="ECO:0000313" key="2">
    <source>
        <dbReference type="Proteomes" id="UP000236199"/>
    </source>
</evidence>
<dbReference type="EMBL" id="AZRM01000046">
    <property type="protein sequence ID" value="PNR98911.1"/>
    <property type="molecule type" value="Genomic_DNA"/>
</dbReference>
<comment type="caution">
    <text evidence="1">The sequence shown here is derived from an EMBL/GenBank/DDBJ whole genome shotgun (WGS) entry which is preliminary data.</text>
</comment>
<proteinExistence type="predicted"/>
<accession>A0A2K1P810</accession>
<gene>
    <name evidence="1" type="ORF">X928_08840</name>
</gene>
<dbReference type="AlphaFoldDB" id="A0A2K1P810"/>
<evidence type="ECO:0000313" key="1">
    <source>
        <dbReference type="EMBL" id="PNR98911.1"/>
    </source>
</evidence>